<feature type="transmembrane region" description="Helical" evidence="6">
    <location>
        <begin position="51"/>
        <end position="70"/>
    </location>
</feature>
<dbReference type="GO" id="GO:0022857">
    <property type="term" value="F:transmembrane transporter activity"/>
    <property type="evidence" value="ECO:0007669"/>
    <property type="project" value="InterPro"/>
</dbReference>
<evidence type="ECO:0000256" key="2">
    <source>
        <dbReference type="ARBA" id="ARBA00022475"/>
    </source>
</evidence>
<keyword evidence="2" id="KW-1003">Cell membrane</keyword>
<feature type="transmembrane region" description="Helical" evidence="6">
    <location>
        <begin position="101"/>
        <end position="121"/>
    </location>
</feature>
<reference evidence="7 8" key="1">
    <citation type="journal article" date="2011" name="Stand. Genomic Sci.">
        <title>Complete genome sequence of Parvibaculum lavamentivorans type strain (DS-1(T)).</title>
        <authorList>
            <person name="Schleheck D."/>
            <person name="Weiss M."/>
            <person name="Pitluck S."/>
            <person name="Bruce D."/>
            <person name="Land M.L."/>
            <person name="Han S."/>
            <person name="Saunders E."/>
            <person name="Tapia R."/>
            <person name="Detter C."/>
            <person name="Brettin T."/>
            <person name="Han J."/>
            <person name="Woyke T."/>
            <person name="Goodwin L."/>
            <person name="Pennacchio L."/>
            <person name="Nolan M."/>
            <person name="Cook A.M."/>
            <person name="Kjelleberg S."/>
            <person name="Thomas T."/>
        </authorList>
    </citation>
    <scope>NUCLEOTIDE SEQUENCE [LARGE SCALE GENOMIC DNA]</scope>
    <source>
        <strain evidence="8">DS-1 / DSM 13023 / NCIMB 13966</strain>
    </source>
</reference>
<name>A7HYE4_PARL1</name>
<evidence type="ECO:0000256" key="6">
    <source>
        <dbReference type="SAM" id="Phobius"/>
    </source>
</evidence>
<dbReference type="HOGENOM" id="CLU_131462_2_3_5"/>
<protein>
    <recommendedName>
        <fullName evidence="9">EamA domain-containing protein</fullName>
    </recommendedName>
</protein>
<keyword evidence="4 6" id="KW-1133">Transmembrane helix</keyword>
<evidence type="ECO:0000256" key="5">
    <source>
        <dbReference type="ARBA" id="ARBA00023136"/>
    </source>
</evidence>
<comment type="subcellular location">
    <subcellularLocation>
        <location evidence="1">Cell membrane</location>
        <topology evidence="1">Multi-pass membrane protein</topology>
    </subcellularLocation>
</comment>
<dbReference type="Proteomes" id="UP000006377">
    <property type="component" value="Chromosome"/>
</dbReference>
<evidence type="ECO:0008006" key="9">
    <source>
        <dbReference type="Google" id="ProtNLM"/>
    </source>
</evidence>
<sequence length="123" mass="13247">MHMDRMLWITATLGLSLYGQLIMKWRSGFHGTDAPDAGRLGYIFGMLTDPWVLTGLAGAFLASIAYMLAIDKLGLSYAYPLMALSFVLVPIGAVVCFGERIPMMQAAGLTLIVMGVTLSALSK</sequence>
<keyword evidence="3 6" id="KW-0812">Transmembrane</keyword>
<dbReference type="eggNOG" id="COG2076">
    <property type="taxonomic scope" value="Bacteria"/>
</dbReference>
<dbReference type="AlphaFoldDB" id="A7HYE4"/>
<dbReference type="InterPro" id="IPR037185">
    <property type="entry name" value="EmrE-like"/>
</dbReference>
<dbReference type="SUPFAM" id="SSF103481">
    <property type="entry name" value="Multidrug resistance efflux transporter EmrE"/>
    <property type="match status" value="1"/>
</dbReference>
<evidence type="ECO:0000256" key="4">
    <source>
        <dbReference type="ARBA" id="ARBA00022989"/>
    </source>
</evidence>
<feature type="transmembrane region" description="Helical" evidence="6">
    <location>
        <begin position="77"/>
        <end position="95"/>
    </location>
</feature>
<dbReference type="Gene3D" id="1.10.3730.20">
    <property type="match status" value="1"/>
</dbReference>
<evidence type="ECO:0000313" key="7">
    <source>
        <dbReference type="EMBL" id="ABS64927.1"/>
    </source>
</evidence>
<dbReference type="PANTHER" id="PTHR30561:SF9">
    <property type="entry name" value="4-AMINO-4-DEOXY-L-ARABINOSE-PHOSPHOUNDECAPRENOL FLIPPASE SUBUNIT ARNF-RELATED"/>
    <property type="match status" value="1"/>
</dbReference>
<evidence type="ECO:0000256" key="1">
    <source>
        <dbReference type="ARBA" id="ARBA00004651"/>
    </source>
</evidence>
<evidence type="ECO:0000313" key="8">
    <source>
        <dbReference type="Proteomes" id="UP000006377"/>
    </source>
</evidence>
<gene>
    <name evidence="7" type="ordered locus">Plav_3323</name>
</gene>
<dbReference type="PANTHER" id="PTHR30561">
    <property type="entry name" value="SMR FAMILY PROTON-DEPENDENT DRUG EFFLUX TRANSPORTER SUGE"/>
    <property type="match status" value="1"/>
</dbReference>
<proteinExistence type="predicted"/>
<organism evidence="7 8">
    <name type="scientific">Parvibaculum lavamentivorans (strain DS-1 / DSM 13023 / NCIMB 13966)</name>
    <dbReference type="NCBI Taxonomy" id="402881"/>
    <lineage>
        <taxon>Bacteria</taxon>
        <taxon>Pseudomonadati</taxon>
        <taxon>Pseudomonadota</taxon>
        <taxon>Alphaproteobacteria</taxon>
        <taxon>Hyphomicrobiales</taxon>
        <taxon>Parvibaculaceae</taxon>
        <taxon>Parvibaculum</taxon>
    </lineage>
</organism>
<dbReference type="EMBL" id="CP000774">
    <property type="protein sequence ID" value="ABS64927.1"/>
    <property type="molecule type" value="Genomic_DNA"/>
</dbReference>
<accession>A7HYE4</accession>
<dbReference type="STRING" id="402881.Plav_3323"/>
<dbReference type="KEGG" id="pla:Plav_3323"/>
<evidence type="ECO:0000256" key="3">
    <source>
        <dbReference type="ARBA" id="ARBA00022692"/>
    </source>
</evidence>
<keyword evidence="8" id="KW-1185">Reference proteome</keyword>
<keyword evidence="5 6" id="KW-0472">Membrane</keyword>
<dbReference type="GO" id="GO:0005886">
    <property type="term" value="C:plasma membrane"/>
    <property type="evidence" value="ECO:0007669"/>
    <property type="project" value="UniProtKB-SubCell"/>
</dbReference>
<dbReference type="InterPro" id="IPR000390">
    <property type="entry name" value="Small_drug/metabolite_transptr"/>
</dbReference>